<keyword evidence="3" id="KW-1185">Reference proteome</keyword>
<proteinExistence type="predicted"/>
<dbReference type="Gramene" id="OBART01G40460.1">
    <property type="protein sequence ID" value="OBART01G40460.1"/>
    <property type="gene ID" value="OBART01G40460"/>
</dbReference>
<organism evidence="2">
    <name type="scientific">Oryza barthii</name>
    <dbReference type="NCBI Taxonomy" id="65489"/>
    <lineage>
        <taxon>Eukaryota</taxon>
        <taxon>Viridiplantae</taxon>
        <taxon>Streptophyta</taxon>
        <taxon>Embryophyta</taxon>
        <taxon>Tracheophyta</taxon>
        <taxon>Spermatophyta</taxon>
        <taxon>Magnoliopsida</taxon>
        <taxon>Liliopsida</taxon>
        <taxon>Poales</taxon>
        <taxon>Poaceae</taxon>
        <taxon>BOP clade</taxon>
        <taxon>Oryzoideae</taxon>
        <taxon>Oryzeae</taxon>
        <taxon>Oryzinae</taxon>
        <taxon>Oryza</taxon>
    </lineage>
</organism>
<evidence type="ECO:0000256" key="1">
    <source>
        <dbReference type="SAM" id="MobiDB-lite"/>
    </source>
</evidence>
<dbReference type="PaxDb" id="65489-OBART01G40460.1"/>
<evidence type="ECO:0000313" key="3">
    <source>
        <dbReference type="Proteomes" id="UP000026960"/>
    </source>
</evidence>
<feature type="compositionally biased region" description="Basic and acidic residues" evidence="1">
    <location>
        <begin position="151"/>
        <end position="165"/>
    </location>
</feature>
<evidence type="ECO:0000313" key="2">
    <source>
        <dbReference type="EnsemblPlants" id="OBART01G40460.1"/>
    </source>
</evidence>
<reference evidence="2" key="1">
    <citation type="journal article" date="2009" name="Rice">
        <title>De Novo Next Generation Sequencing of Plant Genomes.</title>
        <authorList>
            <person name="Rounsley S."/>
            <person name="Marri P.R."/>
            <person name="Yu Y."/>
            <person name="He R."/>
            <person name="Sisneros N."/>
            <person name="Goicoechea J.L."/>
            <person name="Lee S.J."/>
            <person name="Angelova A."/>
            <person name="Kudrna D."/>
            <person name="Luo M."/>
            <person name="Affourtit J."/>
            <person name="Desany B."/>
            <person name="Knight J."/>
            <person name="Niazi F."/>
            <person name="Egholm M."/>
            <person name="Wing R.A."/>
        </authorList>
    </citation>
    <scope>NUCLEOTIDE SEQUENCE [LARGE SCALE GENOMIC DNA]</scope>
    <source>
        <strain evidence="2">cv. IRGC 105608</strain>
    </source>
</reference>
<sequence length="301" mass="31990">MRGFPVPVTSWSSAALLGRAISSARDAAEASSPITAAEMVRVAKEVANAADACGVSGKKLLEAAEALSRSDTDAEPRRRAAERIFDAASMVAKEADASGASGLSDAAQNLTCATYAFSVAASGWGSLPESSTSGRDAGDLLTEPLLGSCQDKNEKMTGEGKDFSEMRNSAADSDPLQQSEIKESSLFGKCKELLNYGFLGGPALLPYLGSGLRKAVSPCSPSVFRYIFSSWWICIGVRVICSSSGRAMCRERYMGLDLIQVASRLAMLGITLMVILYNYLELAPTEAIGFLCYKDHMNKET</sequence>
<protein>
    <submittedName>
        <fullName evidence="2">Uncharacterized protein</fullName>
    </submittedName>
</protein>
<dbReference type="AlphaFoldDB" id="A0A0D3EXD7"/>
<feature type="region of interest" description="Disordered" evidence="1">
    <location>
        <begin position="150"/>
        <end position="178"/>
    </location>
</feature>
<accession>A0A0D3EXD7</accession>
<reference evidence="2" key="2">
    <citation type="submission" date="2015-03" db="UniProtKB">
        <authorList>
            <consortium name="EnsemblPlants"/>
        </authorList>
    </citation>
    <scope>IDENTIFICATION</scope>
</reference>
<dbReference type="Proteomes" id="UP000026960">
    <property type="component" value="Chromosome 1"/>
</dbReference>
<dbReference type="EnsemblPlants" id="OBART01G40460.1">
    <property type="protein sequence ID" value="OBART01G40460.1"/>
    <property type="gene ID" value="OBART01G40460"/>
</dbReference>
<name>A0A0D3EXD7_9ORYZ</name>
<dbReference type="HOGENOM" id="CLU_075412_1_0_1"/>
<feature type="compositionally biased region" description="Polar residues" evidence="1">
    <location>
        <begin position="166"/>
        <end position="178"/>
    </location>
</feature>